<keyword evidence="4 5" id="KW-0472">Membrane</keyword>
<dbReference type="InterPro" id="IPR052921">
    <property type="entry name" value="GPCR1_Superfamily_Member"/>
</dbReference>
<dbReference type="Pfam" id="PF00001">
    <property type="entry name" value="7tm_1"/>
    <property type="match status" value="1"/>
</dbReference>
<dbReference type="AlphaFoldDB" id="A0ABD1K9Z8"/>
<comment type="subcellular location">
    <subcellularLocation>
        <location evidence="1">Membrane</location>
    </subcellularLocation>
</comment>
<dbReference type="PANTHER" id="PTHR26451:SF886">
    <property type="entry name" value="GROWTH HORMONE SECRETAGOGUE RECEPTOR TYPE 1-LIKE-RELATED"/>
    <property type="match status" value="1"/>
</dbReference>
<dbReference type="PRINTS" id="PR00237">
    <property type="entry name" value="GPCRRHODOPSN"/>
</dbReference>
<feature type="transmembrane region" description="Helical" evidence="5">
    <location>
        <begin position="29"/>
        <end position="50"/>
    </location>
</feature>
<evidence type="ECO:0000256" key="1">
    <source>
        <dbReference type="ARBA" id="ARBA00004370"/>
    </source>
</evidence>
<comment type="caution">
    <text evidence="7">The sequence shown here is derived from an EMBL/GenBank/DDBJ whole genome shotgun (WGS) entry which is preliminary data.</text>
</comment>
<evidence type="ECO:0000313" key="7">
    <source>
        <dbReference type="EMBL" id="KAL2096000.1"/>
    </source>
</evidence>
<name>A0ABD1K9Z8_9TELE</name>
<feature type="transmembrane region" description="Helical" evidence="5">
    <location>
        <begin position="89"/>
        <end position="119"/>
    </location>
</feature>
<dbReference type="PROSITE" id="PS50262">
    <property type="entry name" value="G_PROTEIN_RECEP_F1_2"/>
    <property type="match status" value="1"/>
</dbReference>
<dbReference type="Gene3D" id="1.20.1070.10">
    <property type="entry name" value="Rhodopsin 7-helix transmembrane proteins"/>
    <property type="match status" value="1"/>
</dbReference>
<organism evidence="7 8">
    <name type="scientific">Coilia grayii</name>
    <name type="common">Gray's grenadier anchovy</name>
    <dbReference type="NCBI Taxonomy" id="363190"/>
    <lineage>
        <taxon>Eukaryota</taxon>
        <taxon>Metazoa</taxon>
        <taxon>Chordata</taxon>
        <taxon>Craniata</taxon>
        <taxon>Vertebrata</taxon>
        <taxon>Euteleostomi</taxon>
        <taxon>Actinopterygii</taxon>
        <taxon>Neopterygii</taxon>
        <taxon>Teleostei</taxon>
        <taxon>Clupei</taxon>
        <taxon>Clupeiformes</taxon>
        <taxon>Clupeoidei</taxon>
        <taxon>Engraulidae</taxon>
        <taxon>Coilinae</taxon>
        <taxon>Coilia</taxon>
    </lineage>
</organism>
<evidence type="ECO:0000313" key="8">
    <source>
        <dbReference type="Proteomes" id="UP001591681"/>
    </source>
</evidence>
<evidence type="ECO:0000256" key="3">
    <source>
        <dbReference type="ARBA" id="ARBA00022989"/>
    </source>
</evidence>
<protein>
    <recommendedName>
        <fullName evidence="6">G-protein coupled receptors family 1 profile domain-containing protein</fullName>
    </recommendedName>
</protein>
<evidence type="ECO:0000259" key="6">
    <source>
        <dbReference type="PROSITE" id="PS50262"/>
    </source>
</evidence>
<sequence length="317" mass="36413">MNSNSSNVNGSGDTLLKGNDPVRLDVTTAVAQLLVWPFVSIDFFMFYVFLKRHVLRAEARYVLFAQTLLADAIFLLLTDFVVITYHVFLLLPVAMCIPLCIIMDTLTHVSPAIIVAMSLERYVAICMPLRHVHIFTPNRTKIVIACVWLFSFLKTFVDVAIFLSYVTSAYFSQLTFCYFEILLLQNWHMTMRGNLYILNYAVVLLILLFFYRSIMHIAQRASGDDKKAASKGQRTVLLHLLQLFLCTLETLCPFIETRIIQMGNIDVYLIVRYFNFLAFSVLSRATSPLIYGFRDERFYASIKQYARCGMISVSTEK</sequence>
<accession>A0ABD1K9Z8</accession>
<dbReference type="PANTHER" id="PTHR26451">
    <property type="entry name" value="G_PROTEIN_RECEP_F1_2 DOMAIN-CONTAINING PROTEIN"/>
    <property type="match status" value="1"/>
</dbReference>
<evidence type="ECO:0000256" key="2">
    <source>
        <dbReference type="ARBA" id="ARBA00022692"/>
    </source>
</evidence>
<evidence type="ECO:0000256" key="5">
    <source>
        <dbReference type="SAM" id="Phobius"/>
    </source>
</evidence>
<dbReference type="GO" id="GO:0016020">
    <property type="term" value="C:membrane"/>
    <property type="evidence" value="ECO:0007669"/>
    <property type="project" value="UniProtKB-SubCell"/>
</dbReference>
<proteinExistence type="predicted"/>
<feature type="domain" description="G-protein coupled receptors family 1 profile" evidence="6">
    <location>
        <begin position="41"/>
        <end position="291"/>
    </location>
</feature>
<evidence type="ECO:0000256" key="4">
    <source>
        <dbReference type="ARBA" id="ARBA00023136"/>
    </source>
</evidence>
<dbReference type="Proteomes" id="UP001591681">
    <property type="component" value="Unassembled WGS sequence"/>
</dbReference>
<dbReference type="SUPFAM" id="SSF81321">
    <property type="entry name" value="Family A G protein-coupled receptor-like"/>
    <property type="match status" value="1"/>
</dbReference>
<feature type="transmembrane region" description="Helical" evidence="5">
    <location>
        <begin position="62"/>
        <end position="83"/>
    </location>
</feature>
<dbReference type="EMBL" id="JBHFQA010000007">
    <property type="protein sequence ID" value="KAL2096000.1"/>
    <property type="molecule type" value="Genomic_DNA"/>
</dbReference>
<dbReference type="CDD" id="cd00637">
    <property type="entry name" value="7tm_classA_rhodopsin-like"/>
    <property type="match status" value="1"/>
</dbReference>
<dbReference type="InterPro" id="IPR000276">
    <property type="entry name" value="GPCR_Rhodpsn"/>
</dbReference>
<keyword evidence="3 5" id="KW-1133">Transmembrane helix</keyword>
<reference evidence="7 8" key="1">
    <citation type="submission" date="2024-09" db="EMBL/GenBank/DDBJ databases">
        <title>A chromosome-level genome assembly of Gray's grenadier anchovy, Coilia grayii.</title>
        <authorList>
            <person name="Fu Z."/>
        </authorList>
    </citation>
    <scope>NUCLEOTIDE SEQUENCE [LARGE SCALE GENOMIC DNA]</scope>
    <source>
        <strain evidence="7">G4</strain>
        <tissue evidence="7">Muscle</tissue>
    </source>
</reference>
<feature type="transmembrane region" description="Helical" evidence="5">
    <location>
        <begin position="196"/>
        <end position="215"/>
    </location>
</feature>
<dbReference type="FunFam" id="1.20.1070.10:FF:000096">
    <property type="entry name" value="Odorant receptor 131-2"/>
    <property type="match status" value="1"/>
</dbReference>
<keyword evidence="8" id="KW-1185">Reference proteome</keyword>
<keyword evidence="2 5" id="KW-0812">Transmembrane</keyword>
<dbReference type="InterPro" id="IPR017452">
    <property type="entry name" value="GPCR_Rhodpsn_7TM"/>
</dbReference>
<gene>
    <name evidence="7" type="ORF">ACEWY4_008148</name>
</gene>